<dbReference type="CDD" id="cd06173">
    <property type="entry name" value="MFS_MefA_like"/>
    <property type="match status" value="1"/>
</dbReference>
<evidence type="ECO:0000256" key="5">
    <source>
        <dbReference type="ARBA" id="ARBA00023136"/>
    </source>
</evidence>
<keyword evidence="4 6" id="KW-1133">Transmembrane helix</keyword>
<sequence length="415" mass="42416">MPITGQGKPTTPQPPTSGRTSFADVFAVPEFRVVWVAQLLSLIGDQLAVVALTWLVYDRSGSSLFAAATFAIGFVPWLVGAPLLAGLADRFPRREVMVVCDLLRAGLVALMLLPVPLWVACLLLFATETVAAPFASARAAILPDILPGERYVVGTAIGNVTSQVGQLIGFALGGALVAALGARTALAVDAVSFLVSAVLLGHGLSRRPASAAEPLRVGSGQVLAGVRLIVRDPQLRVLTAIALLCVFYVVPEGLAAPYAAELGQGPLAVGTLLAAGPAGSVLGMLLVARLVGAQRGLPWLGHAAVLTVLPLPLLLVEQEIAWAVVVLAVSGVASSYQVLANAAFVSAVPAPMRGRAFGAVQGALNAGQGSSIVAAGALAHWWAPSSVVAASGMVGAVVAVWLALLWRRQPLAAGH</sequence>
<evidence type="ECO:0000313" key="8">
    <source>
        <dbReference type="Proteomes" id="UP001612915"/>
    </source>
</evidence>
<feature type="transmembrane region" description="Helical" evidence="6">
    <location>
        <begin position="356"/>
        <end position="381"/>
    </location>
</feature>
<keyword evidence="8" id="KW-1185">Reference proteome</keyword>
<dbReference type="PANTHER" id="PTHR23513">
    <property type="entry name" value="INTEGRAL MEMBRANE EFFLUX PROTEIN-RELATED"/>
    <property type="match status" value="1"/>
</dbReference>
<dbReference type="Gene3D" id="1.20.1250.20">
    <property type="entry name" value="MFS general substrate transporter like domains"/>
    <property type="match status" value="1"/>
</dbReference>
<feature type="transmembrane region" description="Helical" evidence="6">
    <location>
        <begin position="35"/>
        <end position="57"/>
    </location>
</feature>
<reference evidence="7 8" key="1">
    <citation type="submission" date="2024-10" db="EMBL/GenBank/DDBJ databases">
        <title>The Natural Products Discovery Center: Release of the First 8490 Sequenced Strains for Exploring Actinobacteria Biosynthetic Diversity.</title>
        <authorList>
            <person name="Kalkreuter E."/>
            <person name="Kautsar S.A."/>
            <person name="Yang D."/>
            <person name="Bader C.D."/>
            <person name="Teijaro C.N."/>
            <person name="Fluegel L."/>
            <person name="Davis C.M."/>
            <person name="Simpson J.R."/>
            <person name="Lauterbach L."/>
            <person name="Steele A.D."/>
            <person name="Gui C."/>
            <person name="Meng S."/>
            <person name="Li G."/>
            <person name="Viehrig K."/>
            <person name="Ye F."/>
            <person name="Su P."/>
            <person name="Kiefer A.F."/>
            <person name="Nichols A."/>
            <person name="Cepeda A.J."/>
            <person name="Yan W."/>
            <person name="Fan B."/>
            <person name="Jiang Y."/>
            <person name="Adhikari A."/>
            <person name="Zheng C.-J."/>
            <person name="Schuster L."/>
            <person name="Cowan T.M."/>
            <person name="Smanski M.J."/>
            <person name="Chevrette M.G."/>
            <person name="De Carvalho L.P.S."/>
            <person name="Shen B."/>
        </authorList>
    </citation>
    <scope>NUCLEOTIDE SEQUENCE [LARGE SCALE GENOMIC DNA]</scope>
    <source>
        <strain evidence="7 8">NPDC049639</strain>
    </source>
</reference>
<name>A0ABW8AK86_9ACTN</name>
<evidence type="ECO:0000256" key="4">
    <source>
        <dbReference type="ARBA" id="ARBA00022989"/>
    </source>
</evidence>
<feature type="transmembrane region" description="Helical" evidence="6">
    <location>
        <begin position="322"/>
        <end position="344"/>
    </location>
</feature>
<comment type="subcellular location">
    <subcellularLocation>
        <location evidence="1">Cell membrane</location>
        <topology evidence="1">Multi-pass membrane protein</topology>
    </subcellularLocation>
</comment>
<accession>A0ABW8AK86</accession>
<feature type="transmembrane region" description="Helical" evidence="6">
    <location>
        <begin position="64"/>
        <end position="85"/>
    </location>
</feature>
<feature type="transmembrane region" description="Helical" evidence="6">
    <location>
        <begin position="387"/>
        <end position="406"/>
    </location>
</feature>
<keyword evidence="3 6" id="KW-0812">Transmembrane</keyword>
<dbReference type="RefSeq" id="WP_398277190.1">
    <property type="nucleotide sequence ID" value="NZ_JBITLV010000002.1"/>
</dbReference>
<evidence type="ECO:0000256" key="3">
    <source>
        <dbReference type="ARBA" id="ARBA00022692"/>
    </source>
</evidence>
<evidence type="ECO:0000313" key="7">
    <source>
        <dbReference type="EMBL" id="MFI7586784.1"/>
    </source>
</evidence>
<feature type="transmembrane region" description="Helical" evidence="6">
    <location>
        <begin position="266"/>
        <end position="287"/>
    </location>
</feature>
<feature type="transmembrane region" description="Helical" evidence="6">
    <location>
        <begin position="299"/>
        <end position="316"/>
    </location>
</feature>
<keyword evidence="2" id="KW-1003">Cell membrane</keyword>
<dbReference type="EMBL" id="JBITLV010000002">
    <property type="protein sequence ID" value="MFI7586784.1"/>
    <property type="molecule type" value="Genomic_DNA"/>
</dbReference>
<proteinExistence type="predicted"/>
<organism evidence="7 8">
    <name type="scientific">Spongisporangium articulatum</name>
    <dbReference type="NCBI Taxonomy" id="3362603"/>
    <lineage>
        <taxon>Bacteria</taxon>
        <taxon>Bacillati</taxon>
        <taxon>Actinomycetota</taxon>
        <taxon>Actinomycetes</taxon>
        <taxon>Kineosporiales</taxon>
        <taxon>Kineosporiaceae</taxon>
        <taxon>Spongisporangium</taxon>
    </lineage>
</organism>
<keyword evidence="5 6" id="KW-0472">Membrane</keyword>
<dbReference type="SUPFAM" id="SSF103473">
    <property type="entry name" value="MFS general substrate transporter"/>
    <property type="match status" value="1"/>
</dbReference>
<feature type="transmembrane region" description="Helical" evidence="6">
    <location>
        <begin position="105"/>
        <end position="126"/>
    </location>
</feature>
<dbReference type="PANTHER" id="PTHR23513:SF11">
    <property type="entry name" value="STAPHYLOFERRIN A TRANSPORTER"/>
    <property type="match status" value="1"/>
</dbReference>
<evidence type="ECO:0000256" key="6">
    <source>
        <dbReference type="SAM" id="Phobius"/>
    </source>
</evidence>
<feature type="transmembrane region" description="Helical" evidence="6">
    <location>
        <begin position="237"/>
        <end position="260"/>
    </location>
</feature>
<evidence type="ECO:0000256" key="1">
    <source>
        <dbReference type="ARBA" id="ARBA00004651"/>
    </source>
</evidence>
<comment type="caution">
    <text evidence="7">The sequence shown here is derived from an EMBL/GenBank/DDBJ whole genome shotgun (WGS) entry which is preliminary data.</text>
</comment>
<dbReference type="InterPro" id="IPR036259">
    <property type="entry name" value="MFS_trans_sf"/>
</dbReference>
<dbReference type="Pfam" id="PF07690">
    <property type="entry name" value="MFS_1"/>
    <property type="match status" value="1"/>
</dbReference>
<dbReference type="InterPro" id="IPR011701">
    <property type="entry name" value="MFS"/>
</dbReference>
<gene>
    <name evidence="7" type="ORF">ACIB24_06890</name>
</gene>
<evidence type="ECO:0000256" key="2">
    <source>
        <dbReference type="ARBA" id="ARBA00022475"/>
    </source>
</evidence>
<protein>
    <submittedName>
        <fullName evidence="7">MFS transporter</fullName>
    </submittedName>
</protein>
<dbReference type="Proteomes" id="UP001612915">
    <property type="component" value="Unassembled WGS sequence"/>
</dbReference>